<evidence type="ECO:0000313" key="3">
    <source>
        <dbReference type="EMBL" id="KAG9393082.1"/>
    </source>
</evidence>
<evidence type="ECO:0000313" key="4">
    <source>
        <dbReference type="Proteomes" id="UP000717585"/>
    </source>
</evidence>
<evidence type="ECO:0000256" key="1">
    <source>
        <dbReference type="SAM" id="Coils"/>
    </source>
</evidence>
<sequence length="360" mass="40171">MEFLRSLAYATSIGAKHRPLKQDVLRTLQESQKYIKLEDWRFHGQPEYGALFQRATTIAGNANYFTPFSSDTHFETLFNIEQPRTEIDLSNPIVTGNTLHRVMSERLTHSEHLSPIKLQNPQFREESNDRDPLATILFDRIEAWLVKSGLRPVAVEFPMAFSLSRGGAPVPIRGQADALLKDSKGRLCILELKTHASQGKWKISDQPRCALAQSLLYLTALHTAGVPVSGAIVLHVSIAEGRVAAETHTIRTRTPLQHFPPSVSIGPLLELPQENDDTKRISQLEAAVQKMSQTIFDMTAEIEGLKNELKLHRAQIWGAPPGPRDSIPERAPPAVPRRMSRTLDRSLSVDFVQMGQGSAL</sequence>
<dbReference type="AlphaFoldDB" id="A0A8J6E3F0"/>
<proteinExistence type="predicted"/>
<reference evidence="3" key="1">
    <citation type="submission" date="2021-05" db="EMBL/GenBank/DDBJ databases">
        <title>A free-living protist that lacks canonical eukaryotic 1 DNA replication and segregation systems.</title>
        <authorList>
            <person name="Salas-Leiva D.E."/>
            <person name="Tromer E.C."/>
            <person name="Curtis B.A."/>
            <person name="Jerlstrom-Hultqvist J."/>
            <person name="Kolisko M."/>
            <person name="Yi Z."/>
            <person name="Salas-Leiva J.S."/>
            <person name="Gallot-Lavallee L."/>
            <person name="Kops G.J.P.L."/>
            <person name="Archibald J.M."/>
            <person name="Simpson A.G.B."/>
            <person name="Roger A.J."/>
        </authorList>
    </citation>
    <scope>NUCLEOTIDE SEQUENCE</scope>
    <source>
        <strain evidence="3">BICM</strain>
    </source>
</reference>
<gene>
    <name evidence="3" type="ORF">J8273_3211</name>
</gene>
<dbReference type="Gene3D" id="3.90.320.10">
    <property type="match status" value="1"/>
</dbReference>
<evidence type="ECO:0000256" key="2">
    <source>
        <dbReference type="SAM" id="MobiDB-lite"/>
    </source>
</evidence>
<dbReference type="InterPro" id="IPR011604">
    <property type="entry name" value="PDDEXK-like_dom_sf"/>
</dbReference>
<feature type="region of interest" description="Disordered" evidence="2">
    <location>
        <begin position="318"/>
        <end position="337"/>
    </location>
</feature>
<feature type="coiled-coil region" evidence="1">
    <location>
        <begin position="288"/>
        <end position="315"/>
    </location>
</feature>
<dbReference type="Proteomes" id="UP000717585">
    <property type="component" value="Unassembled WGS sequence"/>
</dbReference>
<comment type="caution">
    <text evidence="3">The sequence shown here is derived from an EMBL/GenBank/DDBJ whole genome shotgun (WGS) entry which is preliminary data.</text>
</comment>
<name>A0A8J6E3F0_9EUKA</name>
<protein>
    <submittedName>
        <fullName evidence="3">PD-(D/E)XK nuclease superfamily</fullName>
    </submittedName>
</protein>
<keyword evidence="4" id="KW-1185">Reference proteome</keyword>
<keyword evidence="1" id="KW-0175">Coiled coil</keyword>
<dbReference type="EMBL" id="JAHDYR010000025">
    <property type="protein sequence ID" value="KAG9393082.1"/>
    <property type="molecule type" value="Genomic_DNA"/>
</dbReference>
<organism evidence="3 4">
    <name type="scientific">Carpediemonas membranifera</name>
    <dbReference type="NCBI Taxonomy" id="201153"/>
    <lineage>
        <taxon>Eukaryota</taxon>
        <taxon>Metamonada</taxon>
        <taxon>Carpediemonas-like organisms</taxon>
        <taxon>Carpediemonas</taxon>
    </lineage>
</organism>
<accession>A0A8J6E3F0</accession>